<keyword evidence="1" id="KW-0812">Transmembrane</keyword>
<proteinExistence type="predicted"/>
<feature type="transmembrane region" description="Helical" evidence="1">
    <location>
        <begin position="136"/>
        <end position="160"/>
    </location>
</feature>
<dbReference type="Proteomes" id="UP000054270">
    <property type="component" value="Unassembled WGS sequence"/>
</dbReference>
<organism evidence="3 4">
    <name type="scientific">Hypholoma sublateritium (strain FD-334 SS-4)</name>
    <dbReference type="NCBI Taxonomy" id="945553"/>
    <lineage>
        <taxon>Eukaryota</taxon>
        <taxon>Fungi</taxon>
        <taxon>Dikarya</taxon>
        <taxon>Basidiomycota</taxon>
        <taxon>Agaricomycotina</taxon>
        <taxon>Agaricomycetes</taxon>
        <taxon>Agaricomycetidae</taxon>
        <taxon>Agaricales</taxon>
        <taxon>Agaricineae</taxon>
        <taxon>Strophariaceae</taxon>
        <taxon>Hypholoma</taxon>
    </lineage>
</organism>
<reference evidence="4" key="1">
    <citation type="submission" date="2014-04" db="EMBL/GenBank/DDBJ databases">
        <title>Evolutionary Origins and Diversification of the Mycorrhizal Mutualists.</title>
        <authorList>
            <consortium name="DOE Joint Genome Institute"/>
            <consortium name="Mycorrhizal Genomics Consortium"/>
            <person name="Kohler A."/>
            <person name="Kuo A."/>
            <person name="Nagy L.G."/>
            <person name="Floudas D."/>
            <person name="Copeland A."/>
            <person name="Barry K.W."/>
            <person name="Cichocki N."/>
            <person name="Veneault-Fourrey C."/>
            <person name="LaButti K."/>
            <person name="Lindquist E.A."/>
            <person name="Lipzen A."/>
            <person name="Lundell T."/>
            <person name="Morin E."/>
            <person name="Murat C."/>
            <person name="Riley R."/>
            <person name="Ohm R."/>
            <person name="Sun H."/>
            <person name="Tunlid A."/>
            <person name="Henrissat B."/>
            <person name="Grigoriev I.V."/>
            <person name="Hibbett D.S."/>
            <person name="Martin F."/>
        </authorList>
    </citation>
    <scope>NUCLEOTIDE SEQUENCE [LARGE SCALE GENOMIC DNA]</scope>
    <source>
        <strain evidence="4">FD-334 SS-4</strain>
    </source>
</reference>
<protein>
    <submittedName>
        <fullName evidence="3">Uncharacterized protein</fullName>
    </submittedName>
</protein>
<evidence type="ECO:0000313" key="3">
    <source>
        <dbReference type="EMBL" id="KJA19073.1"/>
    </source>
</evidence>
<keyword evidence="1" id="KW-1133">Transmembrane helix</keyword>
<dbReference type="AlphaFoldDB" id="A0A0D2M777"/>
<keyword evidence="1" id="KW-0472">Membrane</keyword>
<dbReference type="EMBL" id="KN817581">
    <property type="protein sequence ID" value="KJA19073.1"/>
    <property type="molecule type" value="Genomic_DNA"/>
</dbReference>
<evidence type="ECO:0000256" key="1">
    <source>
        <dbReference type="SAM" id="Phobius"/>
    </source>
</evidence>
<keyword evidence="4" id="KW-1185">Reference proteome</keyword>
<gene>
    <name evidence="3" type="ORF">HYPSUDRAFT_56783</name>
</gene>
<evidence type="ECO:0000256" key="2">
    <source>
        <dbReference type="SAM" id="SignalP"/>
    </source>
</evidence>
<evidence type="ECO:0000313" key="4">
    <source>
        <dbReference type="Proteomes" id="UP000054270"/>
    </source>
</evidence>
<sequence length="218" mass="22311">MLFQSFAPFVALVFAASAFAVPVPESASNSLAARVDNAALAMPMRRAPDAESTASTAAAPTTASFQQIFENASTNLTPILKTLQTAVANKADINQELVTRSLNAVLSEVQSVKAQLTAIAASPVTLVQSLASINSIIGVLAPLLQLLFTVIALVANVIAITPLGPILTPLVEEIGTVVADVLVLITDLAPGLIGGLIPTLVTLVPIPGLTDLASIISL</sequence>
<feature type="signal peptide" evidence="2">
    <location>
        <begin position="1"/>
        <end position="20"/>
    </location>
</feature>
<feature type="chain" id="PRO_5002246760" evidence="2">
    <location>
        <begin position="21"/>
        <end position="218"/>
    </location>
</feature>
<keyword evidence="2" id="KW-0732">Signal</keyword>
<accession>A0A0D2M777</accession>
<dbReference type="OrthoDB" id="3066631at2759"/>
<name>A0A0D2M777_HYPSF</name>